<keyword evidence="2" id="KW-1185">Reference proteome</keyword>
<evidence type="ECO:0000313" key="2">
    <source>
        <dbReference type="Proteomes" id="UP001241656"/>
    </source>
</evidence>
<dbReference type="Proteomes" id="UP001241656">
    <property type="component" value="Chromosome"/>
</dbReference>
<proteinExistence type="predicted"/>
<name>A0ABY8RAT2_9FLAO</name>
<gene>
    <name evidence="1" type="ORF">QGN23_11605</name>
</gene>
<evidence type="ECO:0000313" key="1">
    <source>
        <dbReference type="EMBL" id="WHF51070.1"/>
    </source>
</evidence>
<protein>
    <submittedName>
        <fullName evidence="1">Uncharacterized protein</fullName>
    </submittedName>
</protein>
<organism evidence="1 2">
    <name type="scientific">Chryseobacterium gotjawalense</name>
    <dbReference type="NCBI Taxonomy" id="3042315"/>
    <lineage>
        <taxon>Bacteria</taxon>
        <taxon>Pseudomonadati</taxon>
        <taxon>Bacteroidota</taxon>
        <taxon>Flavobacteriia</taxon>
        <taxon>Flavobacteriales</taxon>
        <taxon>Weeksellaceae</taxon>
        <taxon>Chryseobacterium group</taxon>
        <taxon>Chryseobacterium</taxon>
    </lineage>
</organism>
<accession>A0ABY8RAT2</accession>
<dbReference type="EMBL" id="CP124855">
    <property type="protein sequence ID" value="WHF51070.1"/>
    <property type="molecule type" value="Genomic_DNA"/>
</dbReference>
<reference evidence="1 2" key="1">
    <citation type="submission" date="2023-05" db="EMBL/GenBank/DDBJ databases">
        <title>Genomic insight into Chryseobacterium sp. wdc7 isolated forest soil (Gotjawal).</title>
        <authorList>
            <person name="Park S.-J."/>
        </authorList>
    </citation>
    <scope>NUCLEOTIDE SEQUENCE [LARGE SCALE GENOMIC DNA]</scope>
    <source>
        <strain evidence="2">wdc7</strain>
    </source>
</reference>
<sequence>MDDDHADFFFPEADPRQMTDIKNGLKNCGFVEMGCSDGKNKAE</sequence>
<dbReference type="RefSeq" id="WP_282904459.1">
    <property type="nucleotide sequence ID" value="NZ_CP124855.1"/>
</dbReference>